<organism evidence="1 2">
    <name type="scientific">Janthinobacterium svalbardensis</name>
    <dbReference type="NCBI Taxonomy" id="368607"/>
    <lineage>
        <taxon>Bacteria</taxon>
        <taxon>Pseudomonadati</taxon>
        <taxon>Pseudomonadota</taxon>
        <taxon>Betaproteobacteria</taxon>
        <taxon>Burkholderiales</taxon>
        <taxon>Oxalobacteraceae</taxon>
        <taxon>Janthinobacterium</taxon>
    </lineage>
</organism>
<protein>
    <submittedName>
        <fullName evidence="1">Uncharacterized protein</fullName>
    </submittedName>
</protein>
<name>A0A290WWA6_9BURK</name>
<evidence type="ECO:0000313" key="1">
    <source>
        <dbReference type="EMBL" id="ATD61179.1"/>
    </source>
</evidence>
<gene>
    <name evidence="1" type="ORF">CNX70_14195</name>
</gene>
<proteinExistence type="predicted"/>
<sequence length="160" mass="17624">MTVPAGNQSAPCAKPGAAQRDAVARGQLGAHFGQRGRSRRAICHLFRHRFGAVRVVARQGRAAQDAQQLRLHAADISAIISTVRMHGIDGVQGDGNAFWWEWRRGRSIAGRQLDDGGIRRWKMGLQAPGHRQWQARRLLHRVRVGYEAAVVNAIAALSRA</sequence>
<dbReference type="KEGG" id="jsv:CNX70_14195"/>
<dbReference type="EMBL" id="CP023422">
    <property type="protein sequence ID" value="ATD61179.1"/>
    <property type="molecule type" value="Genomic_DNA"/>
</dbReference>
<reference evidence="1 2" key="1">
    <citation type="submission" date="2017-09" db="EMBL/GenBank/DDBJ databases">
        <title>Complete genome sequence of Janthinobacterium svalbardensis PAMC 27463.</title>
        <authorList>
            <person name="Cho Y.-J."/>
            <person name="Cho A."/>
            <person name="Kim O.-S."/>
            <person name="Lee J.-I."/>
        </authorList>
    </citation>
    <scope>NUCLEOTIDE SEQUENCE [LARGE SCALE GENOMIC DNA]</scope>
    <source>
        <strain evidence="1 2">PAMC 27463</strain>
    </source>
</reference>
<dbReference type="Proteomes" id="UP000218437">
    <property type="component" value="Chromosome"/>
</dbReference>
<evidence type="ECO:0000313" key="2">
    <source>
        <dbReference type="Proteomes" id="UP000218437"/>
    </source>
</evidence>
<accession>A0A290WWA6</accession>
<keyword evidence="2" id="KW-1185">Reference proteome</keyword>
<dbReference type="AlphaFoldDB" id="A0A290WWA6"/>